<organism evidence="5">
    <name type="scientific">Glycine max</name>
    <name type="common">Soybean</name>
    <name type="synonym">Glycine hispida</name>
    <dbReference type="NCBI Taxonomy" id="3847"/>
    <lineage>
        <taxon>Eukaryota</taxon>
        <taxon>Viridiplantae</taxon>
        <taxon>Streptophyta</taxon>
        <taxon>Embryophyta</taxon>
        <taxon>Tracheophyta</taxon>
        <taxon>Spermatophyta</taxon>
        <taxon>Magnoliopsida</taxon>
        <taxon>eudicotyledons</taxon>
        <taxon>Gunneridae</taxon>
        <taxon>Pentapetalae</taxon>
        <taxon>rosids</taxon>
        <taxon>fabids</taxon>
        <taxon>Fabales</taxon>
        <taxon>Fabaceae</taxon>
        <taxon>Papilionoideae</taxon>
        <taxon>50 kb inversion clade</taxon>
        <taxon>NPAAA clade</taxon>
        <taxon>indigoferoid/millettioid clade</taxon>
        <taxon>Phaseoleae</taxon>
        <taxon>Glycine</taxon>
        <taxon>Glycine subgen. Soja</taxon>
    </lineage>
</organism>
<comment type="function">
    <text evidence="1">Essential component of the TIM23 complex, a complex that mediates the translocation of transit peptide-containing proteins across the mitochondrial inner membrane.</text>
</comment>
<evidence type="ECO:0000313" key="6">
    <source>
        <dbReference type="Proteomes" id="UP000008827"/>
    </source>
</evidence>
<dbReference type="Proteomes" id="UP000008827">
    <property type="component" value="Chromosome 8"/>
</dbReference>
<dbReference type="Gramene" id="KRH45062">
    <property type="protein sequence ID" value="KRH45062"/>
    <property type="gene ID" value="GLYMA_08G247600"/>
</dbReference>
<reference evidence="5" key="2">
    <citation type="submission" date="2018-02" db="UniProtKB">
        <authorList>
            <consortium name="EnsemblPlants"/>
        </authorList>
    </citation>
    <scope>IDENTIFICATION</scope>
    <source>
        <strain evidence="5">Williams 82</strain>
    </source>
</reference>
<protein>
    <recommendedName>
        <fullName evidence="1">Mitochondrial import inner membrane translocase subunit TIM50</fullName>
    </recommendedName>
</protein>
<dbReference type="PaxDb" id="3847-GLYMA08G27201.1"/>
<dbReference type="InParanoid" id="K7L8P7"/>
<feature type="domain" description="FCP1 homology" evidence="3">
    <location>
        <begin position="72"/>
        <end position="168"/>
    </location>
</feature>
<keyword evidence="1" id="KW-0813">Transport</keyword>
<dbReference type="GO" id="GO:0005744">
    <property type="term" value="C:TIM23 mitochondrial import inner membrane translocase complex"/>
    <property type="evidence" value="ECO:0000318"/>
    <property type="project" value="GO_Central"/>
</dbReference>
<dbReference type="EMBL" id="CM000841">
    <property type="protein sequence ID" value="KRH45062.1"/>
    <property type="molecule type" value="Genomic_DNA"/>
</dbReference>
<sequence length="168" mass="19320">MEPRRERRKKLVRRIPKEGIKNTTNTESAVVDETNSDKQVSCSNELRKLSGSSINTDRQKTLRISTVRPSILCLKKKLIVLDLNGLLVDMVSPPPKYCKADAIIGRKAMFKRPFYLEFLNFCFEKFEVAVWSSRTFQGYAVLLQRVQGANTKQLSHFCSTSRQLLHHC</sequence>
<dbReference type="GO" id="GO:0030150">
    <property type="term" value="P:protein import into mitochondrial matrix"/>
    <property type="evidence" value="ECO:0000318"/>
    <property type="project" value="GO_Central"/>
</dbReference>
<evidence type="ECO:0000259" key="3">
    <source>
        <dbReference type="PROSITE" id="PS50969"/>
    </source>
</evidence>
<reference evidence="4 5" key="1">
    <citation type="journal article" date="2010" name="Nature">
        <title>Genome sequence of the palaeopolyploid soybean.</title>
        <authorList>
            <person name="Schmutz J."/>
            <person name="Cannon S.B."/>
            <person name="Schlueter J."/>
            <person name="Ma J."/>
            <person name="Mitros T."/>
            <person name="Nelson W."/>
            <person name="Hyten D.L."/>
            <person name="Song Q."/>
            <person name="Thelen J.J."/>
            <person name="Cheng J."/>
            <person name="Xu D."/>
            <person name="Hellsten U."/>
            <person name="May G.D."/>
            <person name="Yu Y."/>
            <person name="Sakurai T."/>
            <person name="Umezawa T."/>
            <person name="Bhattacharyya M.K."/>
            <person name="Sandhu D."/>
            <person name="Valliyodan B."/>
            <person name="Lindquist E."/>
            <person name="Peto M."/>
            <person name="Grant D."/>
            <person name="Shu S."/>
            <person name="Goodstein D."/>
            <person name="Barry K."/>
            <person name="Futrell-Griggs M."/>
            <person name="Abernathy B."/>
            <person name="Du J."/>
            <person name="Tian Z."/>
            <person name="Zhu L."/>
            <person name="Gill N."/>
            <person name="Joshi T."/>
            <person name="Libault M."/>
            <person name="Sethuraman A."/>
            <person name="Zhang X.-C."/>
            <person name="Shinozaki K."/>
            <person name="Nguyen H.T."/>
            <person name="Wing R.A."/>
            <person name="Cregan P."/>
            <person name="Specht J."/>
            <person name="Grimwood J."/>
            <person name="Rokhsar D."/>
            <person name="Stacey G."/>
            <person name="Shoemaker R.C."/>
            <person name="Jackson S.A."/>
        </authorList>
    </citation>
    <scope>NUCLEOTIDE SEQUENCE [LARGE SCALE GENOMIC DNA]</scope>
    <source>
        <strain evidence="5">cv. Williams 82</strain>
        <tissue evidence="4">Callus</tissue>
    </source>
</reference>
<dbReference type="InterPro" id="IPR023214">
    <property type="entry name" value="HAD_sf"/>
</dbReference>
<dbReference type="PANTHER" id="PTHR12210">
    <property type="entry name" value="DULLARD PROTEIN PHOSPHATASE"/>
    <property type="match status" value="1"/>
</dbReference>
<keyword evidence="1" id="KW-0809">Transit peptide</keyword>
<gene>
    <name evidence="4" type="ORF">GLYMA_08G247600</name>
</gene>
<evidence type="ECO:0000256" key="1">
    <source>
        <dbReference type="RuleBase" id="RU365079"/>
    </source>
</evidence>
<keyword evidence="1" id="KW-0811">Translocation</keyword>
<dbReference type="InterPro" id="IPR050365">
    <property type="entry name" value="TIM50"/>
</dbReference>
<dbReference type="SUPFAM" id="SSF56784">
    <property type="entry name" value="HAD-like"/>
    <property type="match status" value="1"/>
</dbReference>
<comment type="similarity">
    <text evidence="1">Belongs to the TIM50 family.</text>
</comment>
<keyword evidence="6" id="KW-1185">Reference proteome</keyword>
<dbReference type="AlphaFoldDB" id="K7L8P7"/>
<accession>K7L8P7</accession>
<feature type="region of interest" description="Disordered" evidence="2">
    <location>
        <begin position="1"/>
        <end position="34"/>
    </location>
</feature>
<evidence type="ECO:0000313" key="4">
    <source>
        <dbReference type="EMBL" id="KRH45062.1"/>
    </source>
</evidence>
<name>K7L8P7_SOYBN</name>
<dbReference type="SMR" id="K7L8P7"/>
<dbReference type="PROSITE" id="PS50969">
    <property type="entry name" value="FCP1"/>
    <property type="match status" value="1"/>
</dbReference>
<keyword evidence="1" id="KW-0653">Protein transport</keyword>
<evidence type="ECO:0000313" key="5">
    <source>
        <dbReference type="EnsemblPlants" id="KRH45062"/>
    </source>
</evidence>
<proteinExistence type="inferred from homology"/>
<reference evidence="4" key="3">
    <citation type="submission" date="2018-07" db="EMBL/GenBank/DDBJ databases">
        <title>WGS assembly of Glycine max.</title>
        <authorList>
            <person name="Schmutz J."/>
            <person name="Cannon S."/>
            <person name="Schlueter J."/>
            <person name="Ma J."/>
            <person name="Mitros T."/>
            <person name="Nelson W."/>
            <person name="Hyten D."/>
            <person name="Song Q."/>
            <person name="Thelen J."/>
            <person name="Cheng J."/>
            <person name="Xu D."/>
            <person name="Hellsten U."/>
            <person name="May G."/>
            <person name="Yu Y."/>
            <person name="Sakurai T."/>
            <person name="Umezawa T."/>
            <person name="Bhattacharyya M."/>
            <person name="Sandhu D."/>
            <person name="Valliyodan B."/>
            <person name="Lindquist E."/>
            <person name="Peto M."/>
            <person name="Grant D."/>
            <person name="Shu S."/>
            <person name="Goodstein D."/>
            <person name="Barry K."/>
            <person name="Futrell-Griggs M."/>
            <person name="Abernathy B."/>
            <person name="Du J."/>
            <person name="Tian Z."/>
            <person name="Zhu L."/>
            <person name="Gill N."/>
            <person name="Joshi T."/>
            <person name="Libault M."/>
            <person name="Sethuraman A."/>
            <person name="Zhang X."/>
            <person name="Shinozaki K."/>
            <person name="Nguyen H."/>
            <person name="Wing R."/>
            <person name="Cregan P."/>
            <person name="Specht J."/>
            <person name="Grimwood J."/>
            <person name="Rokhsar D."/>
            <person name="Stacey G."/>
            <person name="Shoemaker R."/>
            <person name="Jackson S."/>
        </authorList>
    </citation>
    <scope>NUCLEOTIDE SEQUENCE</scope>
    <source>
        <tissue evidence="4">Callus</tissue>
    </source>
</reference>
<comment type="subcellular location">
    <subcellularLocation>
        <location evidence="1">Mitochondrion inner membrane</location>
        <topology evidence="1">Single-pass membrane protein</topology>
    </subcellularLocation>
</comment>
<keyword evidence="1" id="KW-0496">Mitochondrion</keyword>
<dbReference type="EnsemblPlants" id="KRH45062">
    <property type="protein sequence ID" value="KRH45062"/>
    <property type="gene ID" value="GLYMA_08G247600"/>
</dbReference>
<dbReference type="Pfam" id="PF03031">
    <property type="entry name" value="NIF"/>
    <property type="match status" value="1"/>
</dbReference>
<dbReference type="STRING" id="3847.K7L8P7"/>
<dbReference type="InterPro" id="IPR004274">
    <property type="entry name" value="FCP1_dom"/>
</dbReference>
<dbReference type="InterPro" id="IPR036412">
    <property type="entry name" value="HAD-like_sf"/>
</dbReference>
<dbReference type="Gene3D" id="3.40.50.1000">
    <property type="entry name" value="HAD superfamily/HAD-like"/>
    <property type="match status" value="1"/>
</dbReference>
<feature type="compositionally biased region" description="Basic residues" evidence="2">
    <location>
        <begin position="1"/>
        <end position="14"/>
    </location>
</feature>
<comment type="subunit">
    <text evidence="1">Component of the TIM23 complex.</text>
</comment>
<evidence type="ECO:0000256" key="2">
    <source>
        <dbReference type="SAM" id="MobiDB-lite"/>
    </source>
</evidence>
<dbReference type="HOGENOM" id="CLU_1589352_0_0_1"/>